<proteinExistence type="predicted"/>
<dbReference type="InterPro" id="IPR000601">
    <property type="entry name" value="PKD_dom"/>
</dbReference>
<dbReference type="SMART" id="SM00089">
    <property type="entry name" value="PKD"/>
    <property type="match status" value="1"/>
</dbReference>
<accession>A0A6J4VQ35</accession>
<dbReference type="EMBL" id="CADCWN010000295">
    <property type="protein sequence ID" value="CAA9585348.1"/>
    <property type="molecule type" value="Genomic_DNA"/>
</dbReference>
<evidence type="ECO:0000259" key="1">
    <source>
        <dbReference type="PROSITE" id="PS50093"/>
    </source>
</evidence>
<dbReference type="InterPro" id="IPR001119">
    <property type="entry name" value="SLH_dom"/>
</dbReference>
<evidence type="ECO:0000259" key="2">
    <source>
        <dbReference type="PROSITE" id="PS51272"/>
    </source>
</evidence>
<dbReference type="AlphaFoldDB" id="A0A6J4VQ35"/>
<dbReference type="Pfam" id="PF00395">
    <property type="entry name" value="SLH"/>
    <property type="match status" value="2"/>
</dbReference>
<feature type="domain" description="PKD" evidence="1">
    <location>
        <begin position="91"/>
        <end position="174"/>
    </location>
</feature>
<feature type="domain" description="SLH" evidence="2">
    <location>
        <begin position="280"/>
        <end position="343"/>
    </location>
</feature>
<reference evidence="3" key="1">
    <citation type="submission" date="2020-02" db="EMBL/GenBank/DDBJ databases">
        <authorList>
            <person name="Meier V. D."/>
        </authorList>
    </citation>
    <scope>NUCLEOTIDE SEQUENCE</scope>
    <source>
        <strain evidence="3">AVDCRST_MAG18</strain>
    </source>
</reference>
<evidence type="ECO:0000313" key="3">
    <source>
        <dbReference type="EMBL" id="CAA9585348.1"/>
    </source>
</evidence>
<name>A0A6J4VQ35_9BACT</name>
<organism evidence="3">
    <name type="scientific">uncultured Thermomicrobiales bacterium</name>
    <dbReference type="NCBI Taxonomy" id="1645740"/>
    <lineage>
        <taxon>Bacteria</taxon>
        <taxon>Pseudomonadati</taxon>
        <taxon>Thermomicrobiota</taxon>
        <taxon>Thermomicrobia</taxon>
        <taxon>Thermomicrobiales</taxon>
        <taxon>environmental samples</taxon>
    </lineage>
</organism>
<dbReference type="PROSITE" id="PS51272">
    <property type="entry name" value="SLH"/>
    <property type="match status" value="1"/>
</dbReference>
<dbReference type="InterPro" id="IPR035986">
    <property type="entry name" value="PKD_dom_sf"/>
</dbReference>
<protein>
    <submittedName>
        <fullName evidence="3">Cytochrome c551/c552</fullName>
    </submittedName>
</protein>
<dbReference type="PROSITE" id="PS50093">
    <property type="entry name" value="PKD"/>
    <property type="match status" value="1"/>
</dbReference>
<dbReference type="InterPro" id="IPR013783">
    <property type="entry name" value="Ig-like_fold"/>
</dbReference>
<gene>
    <name evidence="3" type="ORF">AVDCRST_MAG18-3749</name>
</gene>
<dbReference type="Gene3D" id="2.60.40.10">
    <property type="entry name" value="Immunoglobulins"/>
    <property type="match status" value="1"/>
</dbReference>
<dbReference type="CDD" id="cd00146">
    <property type="entry name" value="PKD"/>
    <property type="match status" value="1"/>
</dbReference>
<sequence length="470" mass="49248">MPSGVWPAAYNGVYLFADYVCGKIFTLRETAPGTWVRGEFVVGLGGSSAVALAFGPWAGPGGATQGPYYTTYAGGGEIRRIGYANAVNNPPTAALTASPRFGGVPLRVDFDGSASADPDPGNPLTFEWDFGDGATATTAVPTVSHTYTTAAIRTATLRVRDGGGLRSAPATLTIGVGDVPPDPTISSPATGTPYTPGQTYLLVGGATDPEDGIVPDTRLSWQVFLHHNEHTHPILGPVSGNAISFNGPVHDEGRNWLEIRLTATDAQGLGATTTRALLLGGTAFADVSPGDPGYEAINELTARGIIQGYGDGTFGPADISLGAQIAALIVRAMGWGGETATNPFPDRGSVDDELWGAVAILAARDVALGYEDGTYDPTGDVLHIQVVSFISRAMVERGYWTAATGDDPGIYPNVRIAERDRLDLVTYVRNAGSVPDRPAAANWDDWNTPASRGWFARVLWQAIDGRVEEG</sequence>
<dbReference type="Pfam" id="PF18911">
    <property type="entry name" value="PKD_4"/>
    <property type="match status" value="1"/>
</dbReference>
<dbReference type="InterPro" id="IPR022409">
    <property type="entry name" value="PKD/Chitinase_dom"/>
</dbReference>
<dbReference type="SUPFAM" id="SSF49299">
    <property type="entry name" value="PKD domain"/>
    <property type="match status" value="1"/>
</dbReference>